<name>A0A9W6J723_9HYPH</name>
<dbReference type="Pfam" id="PF04480">
    <property type="entry name" value="DUF559"/>
    <property type="match status" value="1"/>
</dbReference>
<dbReference type="GO" id="GO:0008168">
    <property type="term" value="F:methyltransferase activity"/>
    <property type="evidence" value="ECO:0007669"/>
    <property type="project" value="UniProtKB-KW"/>
</dbReference>
<comment type="caution">
    <text evidence="2">The sequence shown here is derived from an EMBL/GenBank/DDBJ whole genome shotgun (WGS) entry which is preliminary data.</text>
</comment>
<dbReference type="EMBL" id="BSFJ01000005">
    <property type="protein sequence ID" value="GLK71001.1"/>
    <property type="molecule type" value="Genomic_DNA"/>
</dbReference>
<reference evidence="2" key="1">
    <citation type="journal article" date="2014" name="Int. J. Syst. Evol. Microbiol.">
        <title>Complete genome sequence of Corynebacterium casei LMG S-19264T (=DSM 44701T), isolated from a smear-ripened cheese.</title>
        <authorList>
            <consortium name="US DOE Joint Genome Institute (JGI-PGF)"/>
            <person name="Walter F."/>
            <person name="Albersmeier A."/>
            <person name="Kalinowski J."/>
            <person name="Ruckert C."/>
        </authorList>
    </citation>
    <scope>NUCLEOTIDE SEQUENCE</scope>
    <source>
        <strain evidence="2">VKM B-2484</strain>
    </source>
</reference>
<keyword evidence="2" id="KW-0489">Methyltransferase</keyword>
<evidence type="ECO:0000313" key="3">
    <source>
        <dbReference type="Proteomes" id="UP001143370"/>
    </source>
</evidence>
<dbReference type="Gene3D" id="3.40.960.10">
    <property type="entry name" value="VSR Endonuclease"/>
    <property type="match status" value="1"/>
</dbReference>
<dbReference type="InterPro" id="IPR007569">
    <property type="entry name" value="DUF559"/>
</dbReference>
<evidence type="ECO:0000313" key="2">
    <source>
        <dbReference type="EMBL" id="GLK71001.1"/>
    </source>
</evidence>
<dbReference type="GO" id="GO:0032259">
    <property type="term" value="P:methylation"/>
    <property type="evidence" value="ECO:0007669"/>
    <property type="project" value="UniProtKB-KW"/>
</dbReference>
<dbReference type="InterPro" id="IPR011335">
    <property type="entry name" value="Restrct_endonuc-II-like"/>
</dbReference>
<gene>
    <name evidence="2" type="ORF">GCM10017643_11160</name>
</gene>
<reference evidence="2" key="2">
    <citation type="submission" date="2023-01" db="EMBL/GenBank/DDBJ databases">
        <authorList>
            <person name="Sun Q."/>
            <person name="Evtushenko L."/>
        </authorList>
    </citation>
    <scope>NUCLEOTIDE SEQUENCE</scope>
    <source>
        <strain evidence="2">VKM B-2484</strain>
    </source>
</reference>
<organism evidence="2 3">
    <name type="scientific">Ancylobacter dichloromethanicus</name>
    <dbReference type="NCBI Taxonomy" id="518825"/>
    <lineage>
        <taxon>Bacteria</taxon>
        <taxon>Pseudomonadati</taxon>
        <taxon>Pseudomonadota</taxon>
        <taxon>Alphaproteobacteria</taxon>
        <taxon>Hyphomicrobiales</taxon>
        <taxon>Xanthobacteraceae</taxon>
        <taxon>Ancylobacter</taxon>
    </lineage>
</organism>
<proteinExistence type="predicted"/>
<keyword evidence="3" id="KW-1185">Reference proteome</keyword>
<keyword evidence="2" id="KW-0808">Transferase</keyword>
<protein>
    <submittedName>
        <fullName evidence="2">DNA methylase</fullName>
    </submittedName>
</protein>
<dbReference type="AlphaFoldDB" id="A0A9W6J723"/>
<dbReference type="SUPFAM" id="SSF52980">
    <property type="entry name" value="Restriction endonuclease-like"/>
    <property type="match status" value="1"/>
</dbReference>
<sequence>MNCRIDRARRLRRDQTDVEKKLWSHLRDRQLDGWKFRRQVPIDRYVVDFLCVDARLVVELDGGQHAAERDMQRTRLIEACGYLVIRFWNNDVLTNIDGVLLRIFETLRTVTPHPNPLPDGERGQE</sequence>
<dbReference type="PANTHER" id="PTHR38590:SF1">
    <property type="entry name" value="BLL0828 PROTEIN"/>
    <property type="match status" value="1"/>
</dbReference>
<dbReference type="RefSeq" id="WP_213371853.1">
    <property type="nucleotide sequence ID" value="NZ_BSFJ01000005.1"/>
</dbReference>
<feature type="domain" description="DUF559" evidence="1">
    <location>
        <begin position="6"/>
        <end position="107"/>
    </location>
</feature>
<evidence type="ECO:0000259" key="1">
    <source>
        <dbReference type="Pfam" id="PF04480"/>
    </source>
</evidence>
<dbReference type="InterPro" id="IPR047216">
    <property type="entry name" value="Endonuclease_DUF559_bact"/>
</dbReference>
<dbReference type="CDD" id="cd01038">
    <property type="entry name" value="Endonuclease_DUF559"/>
    <property type="match status" value="1"/>
</dbReference>
<dbReference type="Proteomes" id="UP001143370">
    <property type="component" value="Unassembled WGS sequence"/>
</dbReference>
<accession>A0A9W6J723</accession>
<dbReference type="PANTHER" id="PTHR38590">
    <property type="entry name" value="BLL0828 PROTEIN"/>
    <property type="match status" value="1"/>
</dbReference>